<dbReference type="Proteomes" id="UP000036681">
    <property type="component" value="Unplaced"/>
</dbReference>
<dbReference type="AlphaFoldDB" id="A0A0M3I4F2"/>
<accession>A0A0M3I4F2</accession>
<evidence type="ECO:0000313" key="2">
    <source>
        <dbReference type="WBParaSite" id="ALUE_0001165601-mRNA-1"/>
    </source>
</evidence>
<name>A0A0M3I4F2_ASCLU</name>
<reference evidence="2" key="1">
    <citation type="submission" date="2017-02" db="UniProtKB">
        <authorList>
            <consortium name="WormBaseParasite"/>
        </authorList>
    </citation>
    <scope>IDENTIFICATION</scope>
</reference>
<keyword evidence="1" id="KW-1185">Reference proteome</keyword>
<organism evidence="1 2">
    <name type="scientific">Ascaris lumbricoides</name>
    <name type="common">Giant roundworm</name>
    <dbReference type="NCBI Taxonomy" id="6252"/>
    <lineage>
        <taxon>Eukaryota</taxon>
        <taxon>Metazoa</taxon>
        <taxon>Ecdysozoa</taxon>
        <taxon>Nematoda</taxon>
        <taxon>Chromadorea</taxon>
        <taxon>Rhabditida</taxon>
        <taxon>Spirurina</taxon>
        <taxon>Ascaridomorpha</taxon>
        <taxon>Ascaridoidea</taxon>
        <taxon>Ascarididae</taxon>
        <taxon>Ascaris</taxon>
    </lineage>
</organism>
<proteinExistence type="predicted"/>
<sequence length="119" mass="13942">MCQNWPSQIQMQEVKTKLRQFRSDWRNLRFIAPYPQGVQCQRSVRGILPRHQSRSKYYRRIIYHAVGKSPLQKRGKLGRVFDGHKTVYLGKDSATFKYSDATTEQNFFAVRPGTVTFGN</sequence>
<evidence type="ECO:0000313" key="1">
    <source>
        <dbReference type="Proteomes" id="UP000036681"/>
    </source>
</evidence>
<dbReference type="WBParaSite" id="ALUE_0001165601-mRNA-1">
    <property type="protein sequence ID" value="ALUE_0001165601-mRNA-1"/>
    <property type="gene ID" value="ALUE_0001165601"/>
</dbReference>
<protein>
    <submittedName>
        <fullName evidence="2">FHA domain-containing protein</fullName>
    </submittedName>
</protein>